<dbReference type="Gene3D" id="1.25.10.10">
    <property type="entry name" value="Leucine-rich Repeat Variant"/>
    <property type="match status" value="1"/>
</dbReference>
<evidence type="ECO:0000256" key="4">
    <source>
        <dbReference type="ARBA" id="ARBA00022737"/>
    </source>
</evidence>
<dbReference type="GO" id="GO:0006606">
    <property type="term" value="P:protein import into nucleus"/>
    <property type="evidence" value="ECO:0007669"/>
    <property type="project" value="InterPro"/>
</dbReference>
<protein>
    <submittedName>
        <fullName evidence="6">Uncharacterized protein</fullName>
    </submittedName>
</protein>
<dbReference type="SUPFAM" id="SSF48371">
    <property type="entry name" value="ARM repeat"/>
    <property type="match status" value="1"/>
</dbReference>
<dbReference type="STRING" id="983506.L8WQW1"/>
<evidence type="ECO:0000256" key="1">
    <source>
        <dbReference type="ARBA" id="ARBA00004496"/>
    </source>
</evidence>
<comment type="caution">
    <text evidence="6">The sequence shown here is derived from an EMBL/GenBank/DDBJ whole genome shotgun (WGS) entry which is preliminary data.</text>
</comment>
<evidence type="ECO:0000256" key="3">
    <source>
        <dbReference type="ARBA" id="ARBA00022490"/>
    </source>
</evidence>
<dbReference type="HOGENOM" id="CLU_1086587_0_0_1"/>
<dbReference type="GO" id="GO:0005737">
    <property type="term" value="C:cytoplasm"/>
    <property type="evidence" value="ECO:0007669"/>
    <property type="project" value="UniProtKB-SubCell"/>
</dbReference>
<keyword evidence="3" id="KW-0963">Cytoplasm</keyword>
<gene>
    <name evidence="6" type="ORF">AG1IA_06831</name>
</gene>
<keyword evidence="7" id="KW-1185">Reference proteome</keyword>
<dbReference type="InterPro" id="IPR016024">
    <property type="entry name" value="ARM-type_fold"/>
</dbReference>
<dbReference type="InterPro" id="IPR011989">
    <property type="entry name" value="ARM-like"/>
</dbReference>
<evidence type="ECO:0000313" key="6">
    <source>
        <dbReference type="EMBL" id="ELU39143.1"/>
    </source>
</evidence>
<comment type="subcellular location">
    <subcellularLocation>
        <location evidence="1">Cytoplasm</location>
    </subcellularLocation>
</comment>
<evidence type="ECO:0000313" key="7">
    <source>
        <dbReference type="Proteomes" id="UP000011668"/>
    </source>
</evidence>
<keyword evidence="2" id="KW-0813">Transport</keyword>
<proteinExistence type="predicted"/>
<dbReference type="Proteomes" id="UP000011668">
    <property type="component" value="Unassembled WGS sequence"/>
</dbReference>
<dbReference type="AlphaFoldDB" id="L8WQW1"/>
<evidence type="ECO:0000256" key="2">
    <source>
        <dbReference type="ARBA" id="ARBA00022448"/>
    </source>
</evidence>
<name>L8WQW1_THACA</name>
<dbReference type="EMBL" id="AFRT01001898">
    <property type="protein sequence ID" value="ELU39143.1"/>
    <property type="molecule type" value="Genomic_DNA"/>
</dbReference>
<keyword evidence="4" id="KW-0677">Repeat</keyword>
<organism evidence="6 7">
    <name type="scientific">Thanatephorus cucumeris (strain AG1-IA)</name>
    <name type="common">Rice sheath blight fungus</name>
    <name type="synonym">Rhizoctonia solani</name>
    <dbReference type="NCBI Taxonomy" id="983506"/>
    <lineage>
        <taxon>Eukaryota</taxon>
        <taxon>Fungi</taxon>
        <taxon>Dikarya</taxon>
        <taxon>Basidiomycota</taxon>
        <taxon>Agaricomycotina</taxon>
        <taxon>Agaricomycetes</taxon>
        <taxon>Cantharellales</taxon>
        <taxon>Ceratobasidiaceae</taxon>
        <taxon>Rhizoctonia</taxon>
        <taxon>Rhizoctonia solani AG-1</taxon>
    </lineage>
</organism>
<keyword evidence="5" id="KW-0653">Protein transport</keyword>
<dbReference type="OrthoDB" id="951172at2759"/>
<dbReference type="InterPro" id="IPR040122">
    <property type="entry name" value="Importin_beta"/>
</dbReference>
<accession>L8WQW1</accession>
<evidence type="ECO:0000256" key="5">
    <source>
        <dbReference type="ARBA" id="ARBA00022927"/>
    </source>
</evidence>
<reference evidence="6 7" key="1">
    <citation type="journal article" date="2013" name="Nat. Commun.">
        <title>The evolution and pathogenic mechanisms of the rice sheath blight pathogen.</title>
        <authorList>
            <person name="Zheng A."/>
            <person name="Lin R."/>
            <person name="Xu L."/>
            <person name="Qin P."/>
            <person name="Tang C."/>
            <person name="Ai P."/>
            <person name="Zhang D."/>
            <person name="Liu Y."/>
            <person name="Sun Z."/>
            <person name="Feng H."/>
            <person name="Wang Y."/>
            <person name="Chen Y."/>
            <person name="Liang X."/>
            <person name="Fu R."/>
            <person name="Li Q."/>
            <person name="Zhang J."/>
            <person name="Yu X."/>
            <person name="Xie Z."/>
            <person name="Ding L."/>
            <person name="Guan P."/>
            <person name="Tang J."/>
            <person name="Liang Y."/>
            <person name="Wang S."/>
            <person name="Deng Q."/>
            <person name="Li S."/>
            <person name="Zhu J."/>
            <person name="Wang L."/>
            <person name="Liu H."/>
            <person name="Li P."/>
        </authorList>
    </citation>
    <scope>NUCLEOTIDE SEQUENCE [LARGE SCALE GENOMIC DNA]</scope>
    <source>
        <strain evidence="7">AG-1 IA</strain>
    </source>
</reference>
<sequence length="233" mass="26303">MAGSARIAMARALFHGIMRATRALLERFISFHALDPQQPLVRSITCWTLGRYASWCTSNPSEEHRNKYFVPAMEAPSYGSGQQQACSRGWLFGVRYPRRRRWASSRTIFGPYPQVNLVFAFQKYQAKNLLILYDAIGTLADAVGSALNRKEVLDVLMPPLVERWGRLSNDDEDLIPLLECLSSVTVACGTGFLPYAEPVFRRCVEIVHGSLLQYQAFQQQPETRAEPDKVCSP</sequence>
<dbReference type="PANTHER" id="PTHR10527">
    <property type="entry name" value="IMPORTIN BETA"/>
    <property type="match status" value="1"/>
</dbReference>